<proteinExistence type="predicted"/>
<sequence>MIKYWPKKPGIKLNNAVVNLFIETNKKIRNNLYNKTSKPLYIDILDNINKFKLFTAITKELEIMLLDIIELNINIETLKQVQYKILCNLINNSGIKFLKKINNDYSKSIDINHHKIEIEELNLLIEPLLIYLLFGSSYINTKDYLFTFKKYKTPIKHVIILFENFLIKISNLIISTIFNNLKALNKIIDFLQTNNLCSHNYISARSLALFINQLILENYIYMYIYQPRAIYNSRYQVWIFSSKGIITKYIYIIRLQELSRISTNKYLILFLIEILDIIIPKIEKLIFNIIRYTLYLLINILSNSILFIVRTMIIYIKN</sequence>
<dbReference type="EMBL" id="MK814735">
    <property type="protein sequence ID" value="QCI08495.1"/>
    <property type="molecule type" value="Genomic_DNA"/>
</dbReference>
<protein>
    <submittedName>
        <fullName evidence="2">Uncharacterized protein</fullName>
    </submittedName>
</protein>
<keyword evidence="2" id="KW-0934">Plastid</keyword>
<organism evidence="2">
    <name type="scientific">Spermothamnion repens</name>
    <dbReference type="NCBI Taxonomy" id="31383"/>
    <lineage>
        <taxon>Eukaryota</taxon>
        <taxon>Rhodophyta</taxon>
        <taxon>Florideophyceae</taxon>
        <taxon>Rhodymeniophycidae</taxon>
        <taxon>Ceramiales</taxon>
        <taxon>Ceramiaceae</taxon>
        <taxon>Spermothamnion</taxon>
    </lineage>
</organism>
<keyword evidence="1" id="KW-0472">Membrane</keyword>
<reference evidence="2" key="2">
    <citation type="submission" date="2019-04" db="EMBL/GenBank/DDBJ databases">
        <authorList>
            <person name="Pasella M."/>
        </authorList>
    </citation>
    <scope>NUCLEOTIDE SEQUENCE</scope>
    <source>
        <strain evidence="2">PD2951</strain>
    </source>
</reference>
<dbReference type="Pfam" id="PF12452">
    <property type="entry name" value="DUF3685"/>
    <property type="match status" value="1"/>
</dbReference>
<name>A0A4D6X481_9FLOR</name>
<keyword evidence="1" id="KW-0812">Transmembrane</keyword>
<dbReference type="PIRSF" id="PIRSF036962">
    <property type="entry name" value="UCP036962_SignTr_Ycf55"/>
    <property type="match status" value="1"/>
</dbReference>
<dbReference type="InterPro" id="IPR022552">
    <property type="entry name" value="UPF_Ycf55"/>
</dbReference>
<evidence type="ECO:0000313" key="2">
    <source>
        <dbReference type="EMBL" id="QCI08495.1"/>
    </source>
</evidence>
<gene>
    <name evidence="2" type="primary">ycf55</name>
</gene>
<dbReference type="InterPro" id="IPR017077">
    <property type="entry name" value="Uncharacterised_Ycf55_algae"/>
</dbReference>
<feature type="transmembrane region" description="Helical" evidence="1">
    <location>
        <begin position="294"/>
        <end position="316"/>
    </location>
</feature>
<keyword evidence="1" id="KW-1133">Transmembrane helix</keyword>
<feature type="transmembrane region" description="Helical" evidence="1">
    <location>
        <begin position="159"/>
        <end position="181"/>
    </location>
</feature>
<accession>A0A4D6X481</accession>
<reference evidence="2" key="1">
    <citation type="journal article" date="2019" name="Mol. Phylogenet. Evol.">
        <title>Morphological evolution and classification of the red algal order Ceramiales inferred using plastid phylogenomics.</title>
        <authorList>
            <person name="Diaz-Tapia P."/>
            <person name="Pasella M.M."/>
            <person name="Verbruggen H."/>
            <person name="Maggs C.A."/>
        </authorList>
    </citation>
    <scope>NUCLEOTIDE SEQUENCE</scope>
    <source>
        <strain evidence="2">PD2951</strain>
    </source>
</reference>
<evidence type="ECO:0000256" key="1">
    <source>
        <dbReference type="SAM" id="Phobius"/>
    </source>
</evidence>
<feature type="transmembrane region" description="Helical" evidence="1">
    <location>
        <begin position="121"/>
        <end position="139"/>
    </location>
</feature>
<dbReference type="AlphaFoldDB" id="A0A4D6X481"/>
<geneLocation type="plastid" evidence="2"/>